<keyword evidence="3" id="KW-1185">Reference proteome</keyword>
<dbReference type="Proteomes" id="UP000054097">
    <property type="component" value="Unassembled WGS sequence"/>
</dbReference>
<dbReference type="Pfam" id="PF01738">
    <property type="entry name" value="DLH"/>
    <property type="match status" value="1"/>
</dbReference>
<dbReference type="SUPFAM" id="SSF53474">
    <property type="entry name" value="alpha/beta-Hydrolases"/>
    <property type="match status" value="1"/>
</dbReference>
<evidence type="ECO:0000313" key="3">
    <source>
        <dbReference type="Proteomes" id="UP000054097"/>
    </source>
</evidence>
<dbReference type="InterPro" id="IPR002925">
    <property type="entry name" value="Dienelactn_hydro"/>
</dbReference>
<evidence type="ECO:0000313" key="2">
    <source>
        <dbReference type="EMBL" id="KIM31772.1"/>
    </source>
</evidence>
<dbReference type="PANTHER" id="PTHR17630">
    <property type="entry name" value="DIENELACTONE HYDROLASE"/>
    <property type="match status" value="1"/>
</dbReference>
<dbReference type="STRING" id="933852.A0A0C2XS61"/>
<dbReference type="EMBL" id="KN824281">
    <property type="protein sequence ID" value="KIM31772.1"/>
    <property type="molecule type" value="Genomic_DNA"/>
</dbReference>
<dbReference type="GO" id="GO:0016787">
    <property type="term" value="F:hydrolase activity"/>
    <property type="evidence" value="ECO:0007669"/>
    <property type="project" value="InterPro"/>
</dbReference>
<dbReference type="OrthoDB" id="10019231at2759"/>
<organism evidence="2 3">
    <name type="scientific">Serendipita vermifera MAFF 305830</name>
    <dbReference type="NCBI Taxonomy" id="933852"/>
    <lineage>
        <taxon>Eukaryota</taxon>
        <taxon>Fungi</taxon>
        <taxon>Dikarya</taxon>
        <taxon>Basidiomycota</taxon>
        <taxon>Agaricomycotina</taxon>
        <taxon>Agaricomycetes</taxon>
        <taxon>Sebacinales</taxon>
        <taxon>Serendipitaceae</taxon>
        <taxon>Serendipita</taxon>
    </lineage>
</organism>
<reference evidence="2 3" key="1">
    <citation type="submission" date="2014-04" db="EMBL/GenBank/DDBJ databases">
        <authorList>
            <consortium name="DOE Joint Genome Institute"/>
            <person name="Kuo A."/>
            <person name="Zuccaro A."/>
            <person name="Kohler A."/>
            <person name="Nagy L.G."/>
            <person name="Floudas D."/>
            <person name="Copeland A."/>
            <person name="Barry K.W."/>
            <person name="Cichocki N."/>
            <person name="Veneault-Fourrey C."/>
            <person name="LaButti K."/>
            <person name="Lindquist E.A."/>
            <person name="Lipzen A."/>
            <person name="Lundell T."/>
            <person name="Morin E."/>
            <person name="Murat C."/>
            <person name="Sun H."/>
            <person name="Tunlid A."/>
            <person name="Henrissat B."/>
            <person name="Grigoriev I.V."/>
            <person name="Hibbett D.S."/>
            <person name="Martin F."/>
            <person name="Nordberg H.P."/>
            <person name="Cantor M.N."/>
            <person name="Hua S.X."/>
        </authorList>
    </citation>
    <scope>NUCLEOTIDE SEQUENCE [LARGE SCALE GENOMIC DNA]</scope>
    <source>
        <strain evidence="2 3">MAFF 305830</strain>
    </source>
</reference>
<proteinExistence type="predicted"/>
<reference evidence="3" key="2">
    <citation type="submission" date="2015-01" db="EMBL/GenBank/DDBJ databases">
        <title>Evolutionary Origins and Diversification of the Mycorrhizal Mutualists.</title>
        <authorList>
            <consortium name="DOE Joint Genome Institute"/>
            <consortium name="Mycorrhizal Genomics Consortium"/>
            <person name="Kohler A."/>
            <person name="Kuo A."/>
            <person name="Nagy L.G."/>
            <person name="Floudas D."/>
            <person name="Copeland A."/>
            <person name="Barry K.W."/>
            <person name="Cichocki N."/>
            <person name="Veneault-Fourrey C."/>
            <person name="LaButti K."/>
            <person name="Lindquist E.A."/>
            <person name="Lipzen A."/>
            <person name="Lundell T."/>
            <person name="Morin E."/>
            <person name="Murat C."/>
            <person name="Riley R."/>
            <person name="Ohm R."/>
            <person name="Sun H."/>
            <person name="Tunlid A."/>
            <person name="Henrissat B."/>
            <person name="Grigoriev I.V."/>
            <person name="Hibbett D.S."/>
            <person name="Martin F."/>
        </authorList>
    </citation>
    <scope>NUCLEOTIDE SEQUENCE [LARGE SCALE GENOMIC DNA]</scope>
    <source>
        <strain evidence="3">MAFF 305830</strain>
    </source>
</reference>
<dbReference type="AlphaFoldDB" id="A0A0C2XS61"/>
<gene>
    <name evidence="2" type="ORF">M408DRAFT_327209</name>
</gene>
<protein>
    <recommendedName>
        <fullName evidence="1">Dienelactone hydrolase domain-containing protein</fullName>
    </recommendedName>
</protein>
<evidence type="ECO:0000259" key="1">
    <source>
        <dbReference type="Pfam" id="PF01738"/>
    </source>
</evidence>
<dbReference type="HOGENOM" id="CLU_054590_2_0_1"/>
<accession>A0A0C2XS61</accession>
<dbReference type="Gene3D" id="3.40.50.1820">
    <property type="entry name" value="alpha/beta hydrolase"/>
    <property type="match status" value="1"/>
</dbReference>
<dbReference type="InterPro" id="IPR029058">
    <property type="entry name" value="AB_hydrolase_fold"/>
</dbReference>
<sequence length="275" mass="30179">MAGICPECITGNKLAGTLKGTNVDKHALPAYFASATRGDHNSPVEYTTKALVISPDIFGFGIDNPKLLADLFAEKCGLDVWAVDTFNGNPPVREAELAPYMQEYAGQRLSWLTTIGKYAKMLTYLPTLWSLKPANQEPALIEFIGQLRREYKYEKIGLIGYCWGGAHAVSLAAQPGIIDVALPCHPGSDFKTHIRDAVVPIAYSIPEEDRHWPTGFLESVQAAIDARSNAPKHRFTVYPGTVHGFGSRPNLGIPQIKTSWEGYVSDTVGWVKETM</sequence>
<feature type="domain" description="Dienelactone hydrolase" evidence="1">
    <location>
        <begin position="42"/>
        <end position="250"/>
    </location>
</feature>
<dbReference type="PANTHER" id="PTHR17630:SF44">
    <property type="entry name" value="PROTEIN AIM2"/>
    <property type="match status" value="1"/>
</dbReference>
<name>A0A0C2XS61_SERVB</name>